<evidence type="ECO:0000313" key="3">
    <source>
        <dbReference type="Proteomes" id="UP001140562"/>
    </source>
</evidence>
<reference evidence="2" key="1">
    <citation type="submission" date="2022-10" db="EMBL/GenBank/DDBJ databases">
        <title>Tapping the CABI collections for fungal endophytes: first genome assemblies for Collariella, Neodidymelliopsis, Ascochyta clinopodiicola, Didymella pomorum, Didymosphaeria variabile, Neocosmospora piperis and Neocucurbitaria cava.</title>
        <authorList>
            <person name="Hill R."/>
        </authorList>
    </citation>
    <scope>NUCLEOTIDE SEQUENCE</scope>
    <source>
        <strain evidence="2">IMI 360193</strain>
    </source>
</reference>
<dbReference type="OrthoDB" id="10477459at2759"/>
<name>A0A9W8WVC0_9PLEO</name>
<gene>
    <name evidence="2" type="ORF">N0V87_007176</name>
</gene>
<dbReference type="AlphaFoldDB" id="A0A9W8WVC0"/>
<comment type="caution">
    <text evidence="2">The sequence shown here is derived from an EMBL/GenBank/DDBJ whole genome shotgun (WGS) entry which is preliminary data.</text>
</comment>
<evidence type="ECO:0000313" key="2">
    <source>
        <dbReference type="EMBL" id="KAJ4334018.1"/>
    </source>
</evidence>
<evidence type="ECO:0000256" key="1">
    <source>
        <dbReference type="SAM" id="MobiDB-lite"/>
    </source>
</evidence>
<feature type="region of interest" description="Disordered" evidence="1">
    <location>
        <begin position="136"/>
        <end position="168"/>
    </location>
</feature>
<keyword evidence="3" id="KW-1185">Reference proteome</keyword>
<dbReference type="Proteomes" id="UP001140562">
    <property type="component" value="Unassembled WGS sequence"/>
</dbReference>
<proteinExistence type="predicted"/>
<organism evidence="2 3">
    <name type="scientific">Didymella glomerata</name>
    <dbReference type="NCBI Taxonomy" id="749621"/>
    <lineage>
        <taxon>Eukaryota</taxon>
        <taxon>Fungi</taxon>
        <taxon>Dikarya</taxon>
        <taxon>Ascomycota</taxon>
        <taxon>Pezizomycotina</taxon>
        <taxon>Dothideomycetes</taxon>
        <taxon>Pleosporomycetidae</taxon>
        <taxon>Pleosporales</taxon>
        <taxon>Pleosporineae</taxon>
        <taxon>Didymellaceae</taxon>
        <taxon>Didymella</taxon>
    </lineage>
</organism>
<sequence length="226" mass="26322">MAGVDFEYGSNQRYDFKVPKKRKKPFRGESKGSDSNGASRSGLFAAVDYSPRGFKIGNWAVQEVRSRYGDPGIRQGSLERRFVPAPEDRMFFPTLIREDKYEERRLLKRSRKTKVKILQDAQQKYYMDKLDEEETLSKKLEEPTEPAAKKNAKQSEEDGKRKRMDEETADSIKRMKLVIVEIDDILEHMEQLTIEDEVVHTAHSEELPAKEARNHLQEFSLHRALD</sequence>
<protein>
    <submittedName>
        <fullName evidence="2">Uncharacterized protein</fullName>
    </submittedName>
</protein>
<accession>A0A9W8WVC0</accession>
<feature type="compositionally biased region" description="Basic and acidic residues" evidence="1">
    <location>
        <begin position="153"/>
        <end position="168"/>
    </location>
</feature>
<dbReference type="EMBL" id="JAPEUV010000084">
    <property type="protein sequence ID" value="KAJ4334018.1"/>
    <property type="molecule type" value="Genomic_DNA"/>
</dbReference>
<feature type="region of interest" description="Disordered" evidence="1">
    <location>
        <begin position="18"/>
        <end position="42"/>
    </location>
</feature>